<evidence type="ECO:0000256" key="2">
    <source>
        <dbReference type="ARBA" id="ARBA00023239"/>
    </source>
</evidence>
<dbReference type="PANTHER" id="PTHR11941:SF54">
    <property type="entry name" value="ENOYL-COA HYDRATASE, MITOCHONDRIAL"/>
    <property type="match status" value="1"/>
</dbReference>
<dbReference type="CDD" id="cd06558">
    <property type="entry name" value="crotonase-like"/>
    <property type="match status" value="1"/>
</dbReference>
<reference evidence="5" key="1">
    <citation type="journal article" date="2019" name="Int. J. Syst. Evol. Microbiol.">
        <title>The Global Catalogue of Microorganisms (GCM) 10K type strain sequencing project: providing services to taxonomists for standard genome sequencing and annotation.</title>
        <authorList>
            <consortium name="The Broad Institute Genomics Platform"/>
            <consortium name="The Broad Institute Genome Sequencing Center for Infectious Disease"/>
            <person name="Wu L."/>
            <person name="Ma J."/>
        </authorList>
    </citation>
    <scope>NUCLEOTIDE SEQUENCE [LARGE SCALE GENOMIC DNA]</scope>
    <source>
        <strain evidence="5">CGMCC 1.15928</strain>
    </source>
</reference>
<organism evidence="4 5">
    <name type="scientific">Henriciella pelagia</name>
    <dbReference type="NCBI Taxonomy" id="1977912"/>
    <lineage>
        <taxon>Bacteria</taxon>
        <taxon>Pseudomonadati</taxon>
        <taxon>Pseudomonadota</taxon>
        <taxon>Alphaproteobacteria</taxon>
        <taxon>Hyphomonadales</taxon>
        <taxon>Hyphomonadaceae</taxon>
        <taxon>Henriciella</taxon>
    </lineage>
</organism>
<dbReference type="EMBL" id="BMKF01000003">
    <property type="protein sequence ID" value="GGB80727.1"/>
    <property type="molecule type" value="Genomic_DNA"/>
</dbReference>
<dbReference type="Proteomes" id="UP000628854">
    <property type="component" value="Unassembled WGS sequence"/>
</dbReference>
<dbReference type="InterPro" id="IPR029045">
    <property type="entry name" value="ClpP/crotonase-like_dom_sf"/>
</dbReference>
<dbReference type="SUPFAM" id="SSF52096">
    <property type="entry name" value="ClpP/crotonase"/>
    <property type="match status" value="1"/>
</dbReference>
<protein>
    <submittedName>
        <fullName evidence="4">Enoyl-CoA hydratase</fullName>
    </submittedName>
</protein>
<dbReference type="InterPro" id="IPR001753">
    <property type="entry name" value="Enoyl-CoA_hydra/iso"/>
</dbReference>
<dbReference type="NCBIfam" id="NF004781">
    <property type="entry name" value="PRK06127.1"/>
    <property type="match status" value="1"/>
</dbReference>
<comment type="similarity">
    <text evidence="1 3">Belongs to the enoyl-CoA hydratase/isomerase family.</text>
</comment>
<evidence type="ECO:0000256" key="1">
    <source>
        <dbReference type="ARBA" id="ARBA00005254"/>
    </source>
</evidence>
<dbReference type="InterPro" id="IPR014748">
    <property type="entry name" value="Enoyl-CoA_hydra_C"/>
</dbReference>
<evidence type="ECO:0000313" key="4">
    <source>
        <dbReference type="EMBL" id="GGB80727.1"/>
    </source>
</evidence>
<keyword evidence="5" id="KW-1185">Reference proteome</keyword>
<dbReference type="Gene3D" id="1.10.12.10">
    <property type="entry name" value="Lyase 2-enoyl-coa Hydratase, Chain A, domain 2"/>
    <property type="match status" value="1"/>
</dbReference>
<dbReference type="Gene3D" id="3.90.226.10">
    <property type="entry name" value="2-enoyl-CoA Hydratase, Chain A, domain 1"/>
    <property type="match status" value="1"/>
</dbReference>
<accession>A0ABQ1K135</accession>
<keyword evidence="2" id="KW-0456">Lyase</keyword>
<evidence type="ECO:0000313" key="5">
    <source>
        <dbReference type="Proteomes" id="UP000628854"/>
    </source>
</evidence>
<gene>
    <name evidence="4" type="ORF">GCM10011503_31870</name>
</gene>
<dbReference type="Pfam" id="PF00378">
    <property type="entry name" value="ECH_1"/>
    <property type="match status" value="1"/>
</dbReference>
<name>A0ABQ1K135_9PROT</name>
<sequence>MMSEWVMPEGRRVEGSLDKLVGIADGGAGWLVFNNPDRRNAVSKEMWEAIPVILQAFEDDPDVKIVILTGAGGKAFVSGADISEFETRLEKASNDGAFRKDAELAYEAIANCRLPTLAMIQGACVGGGMATALCCDLRIASEGSKFGIPAAKLGIGYPYGGVEMLVAIVGPARAKQILYTASIFGTDEALDWGVIHEAVPAGQVEARVAELAATITANAPLSVSAAKLSVNHAAGTAADMDFGRVEAAIAKATSSEDLVEGHRAFLEKRRAVFKGR</sequence>
<dbReference type="InterPro" id="IPR018376">
    <property type="entry name" value="Enoyl-CoA_hyd/isom_CS"/>
</dbReference>
<evidence type="ECO:0000256" key="3">
    <source>
        <dbReference type="RuleBase" id="RU003707"/>
    </source>
</evidence>
<dbReference type="PROSITE" id="PS00166">
    <property type="entry name" value="ENOYL_COA_HYDRATASE"/>
    <property type="match status" value="1"/>
</dbReference>
<dbReference type="PANTHER" id="PTHR11941">
    <property type="entry name" value="ENOYL-COA HYDRATASE-RELATED"/>
    <property type="match status" value="1"/>
</dbReference>
<proteinExistence type="inferred from homology"/>
<comment type="caution">
    <text evidence="4">The sequence shown here is derived from an EMBL/GenBank/DDBJ whole genome shotgun (WGS) entry which is preliminary data.</text>
</comment>